<dbReference type="InterPro" id="IPR013325">
    <property type="entry name" value="RNA_pol_sigma_r2"/>
</dbReference>
<dbReference type="AlphaFoldDB" id="A0A1I5SGE2"/>
<keyword evidence="4" id="KW-0804">Transcription</keyword>
<name>A0A1I5SGE2_HYMAR</name>
<evidence type="ECO:0000259" key="6">
    <source>
        <dbReference type="Pfam" id="PF08281"/>
    </source>
</evidence>
<feature type="domain" description="RNA polymerase sigma-70 region 2" evidence="5">
    <location>
        <begin position="27"/>
        <end position="91"/>
    </location>
</feature>
<dbReference type="PANTHER" id="PTHR43133">
    <property type="entry name" value="RNA POLYMERASE ECF-TYPE SIGMA FACTO"/>
    <property type="match status" value="1"/>
</dbReference>
<dbReference type="GO" id="GO:0003677">
    <property type="term" value="F:DNA binding"/>
    <property type="evidence" value="ECO:0007669"/>
    <property type="project" value="InterPro"/>
</dbReference>
<dbReference type="GO" id="GO:0006352">
    <property type="term" value="P:DNA-templated transcription initiation"/>
    <property type="evidence" value="ECO:0007669"/>
    <property type="project" value="InterPro"/>
</dbReference>
<accession>A0A1I5SGE2</accession>
<dbReference type="InterPro" id="IPR013249">
    <property type="entry name" value="RNA_pol_sigma70_r4_t2"/>
</dbReference>
<gene>
    <name evidence="7" type="ORF">SAMN04515668_0051</name>
</gene>
<dbReference type="STRING" id="1227077.SAMN04515668_0051"/>
<dbReference type="Pfam" id="PF08281">
    <property type="entry name" value="Sigma70_r4_2"/>
    <property type="match status" value="1"/>
</dbReference>
<dbReference type="PANTHER" id="PTHR43133:SF46">
    <property type="entry name" value="RNA POLYMERASE SIGMA-70 FACTOR ECF SUBFAMILY"/>
    <property type="match status" value="1"/>
</dbReference>
<protein>
    <submittedName>
        <fullName evidence="7">RNA polymerase sigma-70 factor, ECF subfamily</fullName>
    </submittedName>
</protein>
<dbReference type="Proteomes" id="UP000199029">
    <property type="component" value="Unassembled WGS sequence"/>
</dbReference>
<evidence type="ECO:0000313" key="8">
    <source>
        <dbReference type="Proteomes" id="UP000199029"/>
    </source>
</evidence>
<evidence type="ECO:0000256" key="4">
    <source>
        <dbReference type="ARBA" id="ARBA00023163"/>
    </source>
</evidence>
<dbReference type="GO" id="GO:0016987">
    <property type="term" value="F:sigma factor activity"/>
    <property type="evidence" value="ECO:0007669"/>
    <property type="project" value="UniProtKB-KW"/>
</dbReference>
<feature type="domain" description="RNA polymerase sigma factor 70 region 4 type 2" evidence="6">
    <location>
        <begin position="125"/>
        <end position="176"/>
    </location>
</feature>
<evidence type="ECO:0000256" key="2">
    <source>
        <dbReference type="ARBA" id="ARBA00023015"/>
    </source>
</evidence>
<dbReference type="InterPro" id="IPR036388">
    <property type="entry name" value="WH-like_DNA-bd_sf"/>
</dbReference>
<evidence type="ECO:0000256" key="3">
    <source>
        <dbReference type="ARBA" id="ARBA00023082"/>
    </source>
</evidence>
<dbReference type="EMBL" id="FOXS01000001">
    <property type="protein sequence ID" value="SFP69790.1"/>
    <property type="molecule type" value="Genomic_DNA"/>
</dbReference>
<comment type="similarity">
    <text evidence="1">Belongs to the sigma-70 factor family. ECF subfamily.</text>
</comment>
<dbReference type="InterPro" id="IPR007627">
    <property type="entry name" value="RNA_pol_sigma70_r2"/>
</dbReference>
<evidence type="ECO:0000256" key="1">
    <source>
        <dbReference type="ARBA" id="ARBA00010641"/>
    </source>
</evidence>
<dbReference type="Gene3D" id="1.10.10.10">
    <property type="entry name" value="Winged helix-like DNA-binding domain superfamily/Winged helix DNA-binding domain"/>
    <property type="match status" value="1"/>
</dbReference>
<dbReference type="SUPFAM" id="SSF88659">
    <property type="entry name" value="Sigma3 and sigma4 domains of RNA polymerase sigma factors"/>
    <property type="match status" value="1"/>
</dbReference>
<dbReference type="InterPro" id="IPR014284">
    <property type="entry name" value="RNA_pol_sigma-70_dom"/>
</dbReference>
<evidence type="ECO:0000313" key="7">
    <source>
        <dbReference type="EMBL" id="SFP69790.1"/>
    </source>
</evidence>
<dbReference type="NCBIfam" id="TIGR02937">
    <property type="entry name" value="sigma70-ECF"/>
    <property type="match status" value="1"/>
</dbReference>
<keyword evidence="2" id="KW-0805">Transcription regulation</keyword>
<evidence type="ECO:0000259" key="5">
    <source>
        <dbReference type="Pfam" id="PF04542"/>
    </source>
</evidence>
<dbReference type="InterPro" id="IPR039425">
    <property type="entry name" value="RNA_pol_sigma-70-like"/>
</dbReference>
<dbReference type="Pfam" id="PF04542">
    <property type="entry name" value="Sigma70_r2"/>
    <property type="match status" value="1"/>
</dbReference>
<dbReference type="Gene3D" id="1.10.1740.10">
    <property type="match status" value="1"/>
</dbReference>
<organism evidence="7 8">
    <name type="scientific">Hymenobacter arizonensis</name>
    <name type="common">Siccationidurans arizonensis</name>
    <dbReference type="NCBI Taxonomy" id="1227077"/>
    <lineage>
        <taxon>Bacteria</taxon>
        <taxon>Pseudomonadati</taxon>
        <taxon>Bacteroidota</taxon>
        <taxon>Cytophagia</taxon>
        <taxon>Cytophagales</taxon>
        <taxon>Hymenobacteraceae</taxon>
        <taxon>Hymenobacter</taxon>
    </lineage>
</organism>
<keyword evidence="3" id="KW-0731">Sigma factor</keyword>
<dbReference type="InterPro" id="IPR013324">
    <property type="entry name" value="RNA_pol_sigma_r3/r4-like"/>
</dbReference>
<reference evidence="8" key="1">
    <citation type="submission" date="2016-10" db="EMBL/GenBank/DDBJ databases">
        <authorList>
            <person name="Varghese N."/>
            <person name="Submissions S."/>
        </authorList>
    </citation>
    <scope>NUCLEOTIDE SEQUENCE [LARGE SCALE GENOMIC DNA]</scope>
    <source>
        <strain evidence="8">OR362-8,ATCC BAA-1266,JCM 13504</strain>
    </source>
</reference>
<dbReference type="RefSeq" id="WP_092668007.1">
    <property type="nucleotide sequence ID" value="NZ_FOXS01000001.1"/>
</dbReference>
<proteinExistence type="inferred from homology"/>
<dbReference type="CDD" id="cd06171">
    <property type="entry name" value="Sigma70_r4"/>
    <property type="match status" value="1"/>
</dbReference>
<keyword evidence="8" id="KW-1185">Reference proteome</keyword>
<dbReference type="OrthoDB" id="1493925at2"/>
<dbReference type="SUPFAM" id="SSF88946">
    <property type="entry name" value="Sigma2 domain of RNA polymerase sigma factors"/>
    <property type="match status" value="1"/>
</dbReference>
<sequence length="189" mass="20948">MPPPIAPVDEALLAACRRGESAAQHRLYQKLAYLLMGVCLRYCPNRAEAEDALQNTFVKIFTRLDQYRGQGPFEAWARRIAVTTSLHALEQYRLRHQGSSHDPDELANDLPSAEPTALDQLAADDLLALLATLPPGYRTVLNLYAVEGYSHQEIAELLGIAEGTSKSQLARARRLLESRLAAHHSPQLP</sequence>